<name>A0ABZ1RNU7_9ACTN</name>
<dbReference type="NCBIfam" id="TIGR01552">
    <property type="entry name" value="phd_fam"/>
    <property type="match status" value="1"/>
</dbReference>
<dbReference type="InterPro" id="IPR036165">
    <property type="entry name" value="YefM-like_sf"/>
</dbReference>
<organism evidence="3 4">
    <name type="scientific">Streptomyces goshikiensis</name>
    <dbReference type="NCBI Taxonomy" id="1942"/>
    <lineage>
        <taxon>Bacteria</taxon>
        <taxon>Bacillati</taxon>
        <taxon>Actinomycetota</taxon>
        <taxon>Actinomycetes</taxon>
        <taxon>Kitasatosporales</taxon>
        <taxon>Streptomycetaceae</taxon>
        <taxon>Streptomyces</taxon>
    </lineage>
</organism>
<comment type="function">
    <text evidence="2">Antitoxin component of a type II toxin-antitoxin (TA) system.</text>
</comment>
<dbReference type="SUPFAM" id="SSF143120">
    <property type="entry name" value="YefM-like"/>
    <property type="match status" value="1"/>
</dbReference>
<reference evidence="3" key="1">
    <citation type="submission" date="2022-10" db="EMBL/GenBank/DDBJ databases">
        <title>The complete genomes of actinobacterial strains from the NBC collection.</title>
        <authorList>
            <person name="Joergensen T.S."/>
            <person name="Alvarez Arevalo M."/>
            <person name="Sterndorff E.B."/>
            <person name="Faurdal D."/>
            <person name="Vuksanovic O."/>
            <person name="Mourched A.-S."/>
            <person name="Charusanti P."/>
            <person name="Shaw S."/>
            <person name="Blin K."/>
            <person name="Weber T."/>
        </authorList>
    </citation>
    <scope>NUCLEOTIDE SEQUENCE</scope>
    <source>
        <strain evidence="3">NBC_00283</strain>
    </source>
</reference>
<dbReference type="Proteomes" id="UP001432075">
    <property type="component" value="Chromosome"/>
</dbReference>
<dbReference type="Gene3D" id="3.40.1620.10">
    <property type="entry name" value="YefM-like domain"/>
    <property type="match status" value="1"/>
</dbReference>
<dbReference type="EMBL" id="CP108057">
    <property type="protein sequence ID" value="WUO48173.1"/>
    <property type="molecule type" value="Genomic_DNA"/>
</dbReference>
<keyword evidence="4" id="KW-1185">Reference proteome</keyword>
<evidence type="ECO:0000313" key="4">
    <source>
        <dbReference type="Proteomes" id="UP001432075"/>
    </source>
</evidence>
<evidence type="ECO:0000256" key="1">
    <source>
        <dbReference type="ARBA" id="ARBA00009981"/>
    </source>
</evidence>
<evidence type="ECO:0000256" key="2">
    <source>
        <dbReference type="RuleBase" id="RU362080"/>
    </source>
</evidence>
<gene>
    <name evidence="3" type="ORF">OHU17_21335</name>
</gene>
<protein>
    <recommendedName>
        <fullName evidence="2">Antitoxin</fullName>
    </recommendedName>
</protein>
<comment type="similarity">
    <text evidence="1 2">Belongs to the phD/YefM antitoxin family.</text>
</comment>
<evidence type="ECO:0000313" key="3">
    <source>
        <dbReference type="EMBL" id="WUO48173.1"/>
    </source>
</evidence>
<dbReference type="RefSeq" id="WP_008741730.1">
    <property type="nucleotide sequence ID" value="NZ_BMVE01000013.1"/>
</dbReference>
<accession>A0ABZ1RNU7</accession>
<proteinExistence type="inferred from homology"/>
<dbReference type="InterPro" id="IPR006442">
    <property type="entry name" value="Antitoxin_Phd/YefM"/>
</dbReference>
<dbReference type="GeneID" id="91409914"/>
<dbReference type="Pfam" id="PF02604">
    <property type="entry name" value="PhdYeFM_antitox"/>
    <property type="match status" value="1"/>
</dbReference>
<sequence>MEAARQYNVHEAKTQFSKILELVATGEEVIISKSGEPVAKVIPLAGKIQRTDYGALKGQIEISDDFDELPDGFAEAFGADA</sequence>